<dbReference type="InterPro" id="IPR013324">
    <property type="entry name" value="RNA_pol_sigma_r3/r4-like"/>
</dbReference>
<keyword evidence="4" id="KW-0238">DNA-binding</keyword>
<dbReference type="SUPFAM" id="SSF88946">
    <property type="entry name" value="Sigma2 domain of RNA polymerase sigma factors"/>
    <property type="match status" value="1"/>
</dbReference>
<dbReference type="GO" id="GO:0003677">
    <property type="term" value="F:DNA binding"/>
    <property type="evidence" value="ECO:0007669"/>
    <property type="project" value="UniProtKB-KW"/>
</dbReference>
<dbReference type="GO" id="GO:0016987">
    <property type="term" value="F:sigma factor activity"/>
    <property type="evidence" value="ECO:0007669"/>
    <property type="project" value="UniProtKB-KW"/>
</dbReference>
<evidence type="ECO:0000256" key="3">
    <source>
        <dbReference type="ARBA" id="ARBA00023082"/>
    </source>
</evidence>
<sequence>MVARQDPPVPKCREGGSVPDLADAPDALLVARARDGDERAFEVLIRRHWGLMIATAIRLLSSRADAEDAVQDACIVAWKRLDLLRDPDAVRAWLVQIAARKATDRLRRRKFEQDIDDVDAPEAPELGPLAQLELNAKLDSASRVLAGLPELQRQCWILKETAGFTYAEIAEQLDTNTSTVRGALSRARIALLRGMEEWA</sequence>
<dbReference type="AlphaFoldDB" id="A0A7J5B1Z4"/>
<evidence type="ECO:0000256" key="5">
    <source>
        <dbReference type="ARBA" id="ARBA00023163"/>
    </source>
</evidence>
<dbReference type="PANTHER" id="PTHR43133:SF8">
    <property type="entry name" value="RNA POLYMERASE SIGMA FACTOR HI_1459-RELATED"/>
    <property type="match status" value="1"/>
</dbReference>
<comment type="similarity">
    <text evidence="1">Belongs to the sigma-70 factor family. ECF subfamily.</text>
</comment>
<dbReference type="InterPro" id="IPR014284">
    <property type="entry name" value="RNA_pol_sigma-70_dom"/>
</dbReference>
<evidence type="ECO:0000256" key="2">
    <source>
        <dbReference type="ARBA" id="ARBA00023015"/>
    </source>
</evidence>
<feature type="domain" description="RNA polymerase sigma-70 region 2" evidence="6">
    <location>
        <begin position="44"/>
        <end position="110"/>
    </location>
</feature>
<keyword evidence="9" id="KW-1185">Reference proteome</keyword>
<proteinExistence type="inferred from homology"/>
<dbReference type="GO" id="GO:0006352">
    <property type="term" value="P:DNA-templated transcription initiation"/>
    <property type="evidence" value="ECO:0007669"/>
    <property type="project" value="InterPro"/>
</dbReference>
<evidence type="ECO:0000259" key="6">
    <source>
        <dbReference type="Pfam" id="PF04542"/>
    </source>
</evidence>
<evidence type="ECO:0000313" key="8">
    <source>
        <dbReference type="EMBL" id="KAB1638033.1"/>
    </source>
</evidence>
<dbReference type="InterPro" id="IPR036388">
    <property type="entry name" value="WH-like_DNA-bd_sf"/>
</dbReference>
<comment type="caution">
    <text evidence="8">The sequence shown here is derived from an EMBL/GenBank/DDBJ whole genome shotgun (WGS) entry which is preliminary data.</text>
</comment>
<dbReference type="SUPFAM" id="SSF88659">
    <property type="entry name" value="Sigma3 and sigma4 domains of RNA polymerase sigma factors"/>
    <property type="match status" value="1"/>
</dbReference>
<dbReference type="OrthoDB" id="7376212at2"/>
<dbReference type="InterPro" id="IPR013325">
    <property type="entry name" value="RNA_pol_sigma_r2"/>
</dbReference>
<reference evidence="8 9" key="1">
    <citation type="submission" date="2019-09" db="EMBL/GenBank/DDBJ databases">
        <title>Phylogeny of genus Pseudoclavibacter and closely related genus.</title>
        <authorList>
            <person name="Li Y."/>
        </authorList>
    </citation>
    <scope>NUCLEOTIDE SEQUENCE [LARGE SCALE GENOMIC DNA]</scope>
    <source>
        <strain evidence="8 9">THG-MD12</strain>
    </source>
</reference>
<keyword evidence="3" id="KW-0731">Sigma factor</keyword>
<evidence type="ECO:0000259" key="7">
    <source>
        <dbReference type="Pfam" id="PF08281"/>
    </source>
</evidence>
<keyword evidence="5" id="KW-0804">Transcription</keyword>
<dbReference type="InterPro" id="IPR007627">
    <property type="entry name" value="RNA_pol_sigma70_r2"/>
</dbReference>
<dbReference type="Gene3D" id="1.10.1740.10">
    <property type="match status" value="1"/>
</dbReference>
<dbReference type="InterPro" id="IPR013249">
    <property type="entry name" value="RNA_pol_sigma70_r4_t2"/>
</dbReference>
<dbReference type="InterPro" id="IPR039425">
    <property type="entry name" value="RNA_pol_sigma-70-like"/>
</dbReference>
<gene>
    <name evidence="8" type="ORF">F8O03_06335</name>
</gene>
<dbReference type="Gene3D" id="1.10.10.10">
    <property type="entry name" value="Winged helix-like DNA-binding domain superfamily/Winged helix DNA-binding domain"/>
    <property type="match status" value="1"/>
</dbReference>
<evidence type="ECO:0000256" key="1">
    <source>
        <dbReference type="ARBA" id="ARBA00010641"/>
    </source>
</evidence>
<feature type="domain" description="RNA polymerase sigma factor 70 region 4 type 2" evidence="7">
    <location>
        <begin position="142"/>
        <end position="191"/>
    </location>
</feature>
<accession>A0A7J5B1Z4</accession>
<dbReference type="Pfam" id="PF08281">
    <property type="entry name" value="Sigma70_r4_2"/>
    <property type="match status" value="1"/>
</dbReference>
<name>A0A7J5B1Z4_9MICO</name>
<evidence type="ECO:0000313" key="9">
    <source>
        <dbReference type="Proteomes" id="UP000490386"/>
    </source>
</evidence>
<keyword evidence="2" id="KW-0805">Transcription regulation</keyword>
<dbReference type="Pfam" id="PF04542">
    <property type="entry name" value="Sigma70_r2"/>
    <property type="match status" value="1"/>
</dbReference>
<dbReference type="Proteomes" id="UP000490386">
    <property type="component" value="Unassembled WGS sequence"/>
</dbReference>
<dbReference type="EMBL" id="WBJX01000002">
    <property type="protein sequence ID" value="KAB1638033.1"/>
    <property type="molecule type" value="Genomic_DNA"/>
</dbReference>
<protein>
    <submittedName>
        <fullName evidence="8">Sigma-70 family RNA polymerase sigma factor</fullName>
    </submittedName>
</protein>
<organism evidence="8 9">
    <name type="scientific">Pseudoclavibacter terrae</name>
    <dbReference type="NCBI Taxonomy" id="1530195"/>
    <lineage>
        <taxon>Bacteria</taxon>
        <taxon>Bacillati</taxon>
        <taxon>Actinomycetota</taxon>
        <taxon>Actinomycetes</taxon>
        <taxon>Micrococcales</taxon>
        <taxon>Microbacteriaceae</taxon>
        <taxon>Pseudoclavibacter</taxon>
    </lineage>
</organism>
<dbReference type="NCBIfam" id="TIGR02937">
    <property type="entry name" value="sigma70-ECF"/>
    <property type="match status" value="1"/>
</dbReference>
<dbReference type="PANTHER" id="PTHR43133">
    <property type="entry name" value="RNA POLYMERASE ECF-TYPE SIGMA FACTO"/>
    <property type="match status" value="1"/>
</dbReference>
<evidence type="ECO:0000256" key="4">
    <source>
        <dbReference type="ARBA" id="ARBA00023125"/>
    </source>
</evidence>